<evidence type="ECO:0000256" key="10">
    <source>
        <dbReference type="ARBA" id="ARBA00048721"/>
    </source>
</evidence>
<comment type="function">
    <text evidence="1 11">Catalyzes the reversible adenylation of nicotinate mononucleotide (NaMN) to nicotinic acid adenine dinucleotide (NaAD).</text>
</comment>
<proteinExistence type="inferred from homology"/>
<evidence type="ECO:0000256" key="1">
    <source>
        <dbReference type="ARBA" id="ARBA00002324"/>
    </source>
</evidence>
<evidence type="ECO:0000259" key="12">
    <source>
        <dbReference type="Pfam" id="PF01467"/>
    </source>
</evidence>
<protein>
    <recommendedName>
        <fullName evidence="11">Probable nicotinate-nucleotide adenylyltransferase</fullName>
        <ecNumber evidence="11">2.7.7.18</ecNumber>
    </recommendedName>
    <alternativeName>
        <fullName evidence="11">Deamido-NAD(+) diphosphorylase</fullName>
    </alternativeName>
    <alternativeName>
        <fullName evidence="11">Deamido-NAD(+) pyrophosphorylase</fullName>
    </alternativeName>
    <alternativeName>
        <fullName evidence="11">Nicotinate mononucleotide adenylyltransferase</fullName>
        <shortName evidence="11">NaMN adenylyltransferase</shortName>
    </alternativeName>
</protein>
<dbReference type="CDD" id="cd02165">
    <property type="entry name" value="NMNAT"/>
    <property type="match status" value="1"/>
</dbReference>
<evidence type="ECO:0000256" key="6">
    <source>
        <dbReference type="ARBA" id="ARBA00022695"/>
    </source>
</evidence>
<dbReference type="GO" id="GO:0005524">
    <property type="term" value="F:ATP binding"/>
    <property type="evidence" value="ECO:0007669"/>
    <property type="project" value="UniProtKB-KW"/>
</dbReference>
<dbReference type="Proteomes" id="UP000824028">
    <property type="component" value="Unassembled WGS sequence"/>
</dbReference>
<evidence type="ECO:0000256" key="7">
    <source>
        <dbReference type="ARBA" id="ARBA00022741"/>
    </source>
</evidence>
<evidence type="ECO:0000313" key="14">
    <source>
        <dbReference type="Proteomes" id="UP000824028"/>
    </source>
</evidence>
<evidence type="ECO:0000256" key="5">
    <source>
        <dbReference type="ARBA" id="ARBA00022679"/>
    </source>
</evidence>
<gene>
    <name evidence="11" type="primary">nadD</name>
    <name evidence="13" type="ORF">H9814_06510</name>
</gene>
<dbReference type="GO" id="GO:0004515">
    <property type="term" value="F:nicotinate-nucleotide adenylyltransferase activity"/>
    <property type="evidence" value="ECO:0007669"/>
    <property type="project" value="UniProtKB-UniRule"/>
</dbReference>
<name>A0A9D2E9D3_9BACE</name>
<keyword evidence="7 11" id="KW-0547">Nucleotide-binding</keyword>
<dbReference type="PANTHER" id="PTHR39321">
    <property type="entry name" value="NICOTINATE-NUCLEOTIDE ADENYLYLTRANSFERASE-RELATED"/>
    <property type="match status" value="1"/>
</dbReference>
<feature type="domain" description="Cytidyltransferase-like" evidence="12">
    <location>
        <begin position="7"/>
        <end position="164"/>
    </location>
</feature>
<accession>A0A9D2E9D3</accession>
<evidence type="ECO:0000256" key="2">
    <source>
        <dbReference type="ARBA" id="ARBA00005019"/>
    </source>
</evidence>
<dbReference type="InterPro" id="IPR014729">
    <property type="entry name" value="Rossmann-like_a/b/a_fold"/>
</dbReference>
<keyword evidence="6 11" id="KW-0548">Nucleotidyltransferase</keyword>
<dbReference type="NCBIfam" id="TIGR00125">
    <property type="entry name" value="cyt_tran_rel"/>
    <property type="match status" value="1"/>
</dbReference>
<evidence type="ECO:0000313" key="13">
    <source>
        <dbReference type="EMBL" id="HIZ33175.1"/>
    </source>
</evidence>
<dbReference type="GO" id="GO:0009435">
    <property type="term" value="P:NAD+ biosynthetic process"/>
    <property type="evidence" value="ECO:0007669"/>
    <property type="project" value="UniProtKB-UniRule"/>
</dbReference>
<keyword evidence="4 11" id="KW-0662">Pyridine nucleotide biosynthesis</keyword>
<dbReference type="HAMAP" id="MF_00244">
    <property type="entry name" value="NaMN_adenylyltr"/>
    <property type="match status" value="1"/>
</dbReference>
<evidence type="ECO:0000256" key="4">
    <source>
        <dbReference type="ARBA" id="ARBA00022642"/>
    </source>
</evidence>
<reference evidence="13" key="2">
    <citation type="submission" date="2021-04" db="EMBL/GenBank/DDBJ databases">
        <authorList>
            <person name="Gilroy R."/>
        </authorList>
    </citation>
    <scope>NUCLEOTIDE SEQUENCE</scope>
    <source>
        <strain evidence="13">ChiHjej9B8-1298</strain>
    </source>
</reference>
<dbReference type="PANTHER" id="PTHR39321:SF3">
    <property type="entry name" value="PHOSPHOPANTETHEINE ADENYLYLTRANSFERASE"/>
    <property type="match status" value="1"/>
</dbReference>
<comment type="pathway">
    <text evidence="2 11">Cofactor biosynthesis; NAD(+) biosynthesis; deamido-NAD(+) from nicotinate D-ribonucleotide: step 1/1.</text>
</comment>
<dbReference type="Gene3D" id="3.40.50.620">
    <property type="entry name" value="HUPs"/>
    <property type="match status" value="1"/>
</dbReference>
<organism evidence="13 14">
    <name type="scientific">Candidatus Bacteroides merdigallinarum</name>
    <dbReference type="NCBI Taxonomy" id="2838473"/>
    <lineage>
        <taxon>Bacteria</taxon>
        <taxon>Pseudomonadati</taxon>
        <taxon>Bacteroidota</taxon>
        <taxon>Bacteroidia</taxon>
        <taxon>Bacteroidales</taxon>
        <taxon>Bacteroidaceae</taxon>
        <taxon>Bacteroides</taxon>
    </lineage>
</organism>
<evidence type="ECO:0000256" key="11">
    <source>
        <dbReference type="HAMAP-Rule" id="MF_00244"/>
    </source>
</evidence>
<dbReference type="Pfam" id="PF01467">
    <property type="entry name" value="CTP_transf_like"/>
    <property type="match status" value="1"/>
</dbReference>
<reference evidence="13" key="1">
    <citation type="journal article" date="2021" name="PeerJ">
        <title>Extensive microbial diversity within the chicken gut microbiome revealed by metagenomics and culture.</title>
        <authorList>
            <person name="Gilroy R."/>
            <person name="Ravi A."/>
            <person name="Getino M."/>
            <person name="Pursley I."/>
            <person name="Horton D.L."/>
            <person name="Alikhan N.F."/>
            <person name="Baker D."/>
            <person name="Gharbi K."/>
            <person name="Hall N."/>
            <person name="Watson M."/>
            <person name="Adriaenssens E.M."/>
            <person name="Foster-Nyarko E."/>
            <person name="Jarju S."/>
            <person name="Secka A."/>
            <person name="Antonio M."/>
            <person name="Oren A."/>
            <person name="Chaudhuri R.R."/>
            <person name="La Ragione R."/>
            <person name="Hildebrand F."/>
            <person name="Pallen M.J."/>
        </authorList>
    </citation>
    <scope>NUCLEOTIDE SEQUENCE</scope>
    <source>
        <strain evidence="13">ChiHjej9B8-1298</strain>
    </source>
</reference>
<dbReference type="InterPro" id="IPR005248">
    <property type="entry name" value="NadD/NMNAT"/>
</dbReference>
<sequence>MQLFGFCEGSFNPIHIGHLALANWLCEFGEVDEVWFVVSPRNPFKEGQMLMDNHLRLRLVREAIGDYPRFRASDVEFHLPLPSYTIHTLDKLRGEYPAHEFHLIIGSDNWAGFYRWREAERILAEHHLIIYPRPGYPVEASALPPHVRLTQAPVLDVSSTFIRQALEEKRDVRYFLHPKVWKALINPSSTEDPHHNTPTLP</sequence>
<keyword evidence="8 11" id="KW-0067">ATP-binding</keyword>
<comment type="catalytic activity">
    <reaction evidence="10 11">
        <text>nicotinate beta-D-ribonucleotide + ATP + H(+) = deamido-NAD(+) + diphosphate</text>
        <dbReference type="Rhea" id="RHEA:22860"/>
        <dbReference type="ChEBI" id="CHEBI:15378"/>
        <dbReference type="ChEBI" id="CHEBI:30616"/>
        <dbReference type="ChEBI" id="CHEBI:33019"/>
        <dbReference type="ChEBI" id="CHEBI:57502"/>
        <dbReference type="ChEBI" id="CHEBI:58437"/>
        <dbReference type="EC" id="2.7.7.18"/>
    </reaction>
</comment>
<dbReference type="EMBL" id="DXBX01000050">
    <property type="protein sequence ID" value="HIZ33175.1"/>
    <property type="molecule type" value="Genomic_DNA"/>
</dbReference>
<comment type="caution">
    <text evidence="13">The sequence shown here is derived from an EMBL/GenBank/DDBJ whole genome shotgun (WGS) entry which is preliminary data.</text>
</comment>
<dbReference type="EC" id="2.7.7.18" evidence="11"/>
<evidence type="ECO:0000256" key="9">
    <source>
        <dbReference type="ARBA" id="ARBA00023027"/>
    </source>
</evidence>
<keyword evidence="5 11" id="KW-0808">Transferase</keyword>
<keyword evidence="9 11" id="KW-0520">NAD</keyword>
<dbReference type="AlphaFoldDB" id="A0A9D2E9D3"/>
<dbReference type="NCBIfam" id="TIGR00482">
    <property type="entry name" value="nicotinate (nicotinamide) nucleotide adenylyltransferase"/>
    <property type="match status" value="1"/>
</dbReference>
<dbReference type="SUPFAM" id="SSF52374">
    <property type="entry name" value="Nucleotidylyl transferase"/>
    <property type="match status" value="1"/>
</dbReference>
<evidence type="ECO:0000256" key="8">
    <source>
        <dbReference type="ARBA" id="ARBA00022840"/>
    </source>
</evidence>
<comment type="similarity">
    <text evidence="3 11">Belongs to the NadD family.</text>
</comment>
<evidence type="ECO:0000256" key="3">
    <source>
        <dbReference type="ARBA" id="ARBA00009014"/>
    </source>
</evidence>
<dbReference type="InterPro" id="IPR004821">
    <property type="entry name" value="Cyt_trans-like"/>
</dbReference>